<evidence type="ECO:0000256" key="3">
    <source>
        <dbReference type="ARBA" id="ARBA00022989"/>
    </source>
</evidence>
<dbReference type="Gene3D" id="2.40.50.140">
    <property type="entry name" value="Nucleic acid-binding proteins"/>
    <property type="match status" value="1"/>
</dbReference>
<evidence type="ECO:0000256" key="2">
    <source>
        <dbReference type="ARBA" id="ARBA00022692"/>
    </source>
</evidence>
<dbReference type="PANTHER" id="PTHR33507:SF3">
    <property type="entry name" value="INNER MEMBRANE PROTEIN YBBJ"/>
    <property type="match status" value="1"/>
</dbReference>
<evidence type="ECO:0000256" key="1">
    <source>
        <dbReference type="ARBA" id="ARBA00004141"/>
    </source>
</evidence>
<keyword evidence="2 5" id="KW-0812">Transmembrane</keyword>
<evidence type="ECO:0000313" key="8">
    <source>
        <dbReference type="Proteomes" id="UP000297951"/>
    </source>
</evidence>
<organism evidence="7 8">
    <name type="scientific">Rothia nasimurium</name>
    <dbReference type="NCBI Taxonomy" id="85336"/>
    <lineage>
        <taxon>Bacteria</taxon>
        <taxon>Bacillati</taxon>
        <taxon>Actinomycetota</taxon>
        <taxon>Actinomycetes</taxon>
        <taxon>Micrococcales</taxon>
        <taxon>Micrococcaceae</taxon>
        <taxon>Rothia</taxon>
    </lineage>
</organism>
<keyword evidence="3 5" id="KW-1133">Transmembrane helix</keyword>
<dbReference type="GO" id="GO:0005886">
    <property type="term" value="C:plasma membrane"/>
    <property type="evidence" value="ECO:0007669"/>
    <property type="project" value="TreeGrafter"/>
</dbReference>
<keyword evidence="4 5" id="KW-0472">Membrane</keyword>
<dbReference type="AlphaFoldDB" id="A0A4Y9F792"/>
<dbReference type="Pfam" id="PF01957">
    <property type="entry name" value="NfeD"/>
    <property type="match status" value="1"/>
</dbReference>
<dbReference type="Proteomes" id="UP000297951">
    <property type="component" value="Unassembled WGS sequence"/>
</dbReference>
<feature type="transmembrane region" description="Helical" evidence="5">
    <location>
        <begin position="52"/>
        <end position="70"/>
    </location>
</feature>
<accession>A0A4Y9F792</accession>
<evidence type="ECO:0000256" key="5">
    <source>
        <dbReference type="SAM" id="Phobius"/>
    </source>
</evidence>
<comment type="subcellular location">
    <subcellularLocation>
        <location evidence="1">Membrane</location>
        <topology evidence="1">Multi-pass membrane protein</topology>
    </subcellularLocation>
</comment>
<dbReference type="InterPro" id="IPR002810">
    <property type="entry name" value="NfeD-like_C"/>
</dbReference>
<evidence type="ECO:0000256" key="4">
    <source>
        <dbReference type="ARBA" id="ARBA00023136"/>
    </source>
</evidence>
<sequence length="152" mass="16327">MIDWFAQNLWAFWLTAAIVLAIIEILMLDFVFLMMALAALSATLSTTFLDSFVGQVVLFAVVSIALLLGLRPPLIKRFHQSSPNIAMNSDGLVGQDALITQTVTEQAGLARIAGDAWTARPESNQLVLPEGSTATVVAIRGATAYLAPHTTK</sequence>
<dbReference type="PANTHER" id="PTHR33507">
    <property type="entry name" value="INNER MEMBRANE PROTEIN YBBJ"/>
    <property type="match status" value="1"/>
</dbReference>
<protein>
    <submittedName>
        <fullName evidence="7">NfeD family protein</fullName>
    </submittedName>
</protein>
<dbReference type="InterPro" id="IPR052165">
    <property type="entry name" value="Membrane_assoc_protease"/>
</dbReference>
<dbReference type="EMBL" id="SPQC01000011">
    <property type="protein sequence ID" value="TFU23061.1"/>
    <property type="molecule type" value="Genomic_DNA"/>
</dbReference>
<dbReference type="RefSeq" id="WP_135011864.1">
    <property type="nucleotide sequence ID" value="NZ_JADGLK010000011.1"/>
</dbReference>
<feature type="domain" description="NfeD-like C-terminal" evidence="6">
    <location>
        <begin position="90"/>
        <end position="147"/>
    </location>
</feature>
<evidence type="ECO:0000259" key="6">
    <source>
        <dbReference type="Pfam" id="PF01957"/>
    </source>
</evidence>
<proteinExistence type="predicted"/>
<name>A0A4Y9F792_9MICC</name>
<feature type="transmembrane region" description="Helical" evidence="5">
    <location>
        <begin position="12"/>
        <end position="40"/>
    </location>
</feature>
<dbReference type="OrthoDB" id="3174252at2"/>
<comment type="caution">
    <text evidence="7">The sequence shown here is derived from an EMBL/GenBank/DDBJ whole genome shotgun (WGS) entry which is preliminary data.</text>
</comment>
<reference evidence="7 8" key="1">
    <citation type="submission" date="2019-03" db="EMBL/GenBank/DDBJ databases">
        <title>Diversity of the mouse oral microbiome.</title>
        <authorList>
            <person name="Joseph S."/>
            <person name="Aduse-Opoku J."/>
            <person name="Curtis M."/>
            <person name="Wade W."/>
            <person name="Hashim A."/>
        </authorList>
    </citation>
    <scope>NUCLEOTIDE SEQUENCE [LARGE SCALE GENOMIC DNA]</scope>
    <source>
        <strain evidence="8">irhom_31</strain>
    </source>
</reference>
<gene>
    <name evidence="7" type="ORF">E4U03_04415</name>
</gene>
<dbReference type="InterPro" id="IPR012340">
    <property type="entry name" value="NA-bd_OB-fold"/>
</dbReference>
<evidence type="ECO:0000313" key="7">
    <source>
        <dbReference type="EMBL" id="TFU23061.1"/>
    </source>
</evidence>